<dbReference type="InterPro" id="IPR029056">
    <property type="entry name" value="Ribokinase-like"/>
</dbReference>
<gene>
    <name evidence="6" type="primary">nnrD</name>
    <name evidence="8" type="ORF">GCM10010921_24500</name>
</gene>
<dbReference type="PROSITE" id="PS01050">
    <property type="entry name" value="YJEF_C_2"/>
    <property type="match status" value="1"/>
</dbReference>
<comment type="function">
    <text evidence="6">Catalyzes the dehydration of the S-form of NAD(P)HX at the expense of ADP, which is converted to AMP. Together with NAD(P)HX epimerase, which catalyzes the epimerization of the S- and R-forms, the enzyme allows the repair of both epimers of NAD(P)HX, a damaged form of NAD(P)H that is a result of enzymatic or heat-dependent hydration.</text>
</comment>
<feature type="binding site" evidence="6">
    <location>
        <position position="147"/>
    </location>
    <ligand>
        <name>(6S)-NADPHX</name>
        <dbReference type="ChEBI" id="CHEBI:64076"/>
    </ligand>
</feature>
<evidence type="ECO:0000256" key="1">
    <source>
        <dbReference type="ARBA" id="ARBA00022741"/>
    </source>
</evidence>
<keyword evidence="3 6" id="KW-0521">NADP</keyword>
<keyword evidence="5 6" id="KW-0456">Lyase</keyword>
<feature type="binding site" evidence="6">
    <location>
        <position position="216"/>
    </location>
    <ligand>
        <name>AMP</name>
        <dbReference type="ChEBI" id="CHEBI:456215"/>
    </ligand>
</feature>
<name>A0A917IIG8_9MICO</name>
<proteinExistence type="inferred from homology"/>
<feature type="binding site" evidence="6">
    <location>
        <begin position="187"/>
        <end position="191"/>
    </location>
    <ligand>
        <name>AMP</name>
        <dbReference type="ChEBI" id="CHEBI:456215"/>
    </ligand>
</feature>
<evidence type="ECO:0000313" key="8">
    <source>
        <dbReference type="EMBL" id="GGH47625.1"/>
    </source>
</evidence>
<evidence type="ECO:0000256" key="6">
    <source>
        <dbReference type="HAMAP-Rule" id="MF_01965"/>
    </source>
</evidence>
<feature type="binding site" evidence="6">
    <location>
        <position position="217"/>
    </location>
    <ligand>
        <name>(6S)-NADPHX</name>
        <dbReference type="ChEBI" id="CHEBI:64076"/>
    </ligand>
</feature>
<feature type="binding site" evidence="6">
    <location>
        <position position="101"/>
    </location>
    <ligand>
        <name>(6S)-NADPHX</name>
        <dbReference type="ChEBI" id="CHEBI:64076"/>
    </ligand>
</feature>
<dbReference type="HAMAP" id="MF_01965">
    <property type="entry name" value="NADHX_dehydratase"/>
    <property type="match status" value="1"/>
</dbReference>
<sequence length="318" mass="31140">MGMASGDHRAQPPEWTAADAARILRVPTDASHKYSRGVAGLRTGSVSYPGAAVLSVEGAARAGAGMVRWLGPVEVARLVLQRRPEVVTTPGRVDAWVIGSGTDPGNREPGETLRLREILAGSHPVVVDAGALDVLDGASAPFVATPHAGEFARLRERLGLPQASGEAGAAAAVRETAAALGGVVLLKGSETIVAAPSGWATVVRSGTPWLATAGTGDVLAGALGALAAAAAAEGPAGVGVEQLAPLAATAAWVHGVAGRLAAGIAATGIPAAGSSAAAGPAGGGPVAAGPTGGGRPITALDVAERLPEAWAIAFAERA</sequence>
<dbReference type="AlphaFoldDB" id="A0A917IIG8"/>
<dbReference type="SUPFAM" id="SSF53613">
    <property type="entry name" value="Ribokinase-like"/>
    <property type="match status" value="1"/>
</dbReference>
<evidence type="ECO:0000259" key="7">
    <source>
        <dbReference type="PROSITE" id="PS51383"/>
    </source>
</evidence>
<dbReference type="GO" id="GO:0052855">
    <property type="term" value="F:ADP-dependent NAD(P)H-hydrate dehydratase activity"/>
    <property type="evidence" value="ECO:0007669"/>
    <property type="project" value="UniProtKB-UniRule"/>
</dbReference>
<dbReference type="PANTHER" id="PTHR12592">
    <property type="entry name" value="ATP-DEPENDENT (S)-NAD(P)H-HYDRATE DEHYDRATASE FAMILY MEMBER"/>
    <property type="match status" value="1"/>
</dbReference>
<dbReference type="PANTHER" id="PTHR12592:SF0">
    <property type="entry name" value="ATP-DEPENDENT (S)-NAD(P)H-HYDRATE DEHYDRATASE"/>
    <property type="match status" value="1"/>
</dbReference>
<comment type="subunit">
    <text evidence="6">Homotetramer.</text>
</comment>
<reference evidence="8" key="2">
    <citation type="submission" date="2020-09" db="EMBL/GenBank/DDBJ databases">
        <authorList>
            <person name="Sun Q."/>
            <person name="Zhou Y."/>
        </authorList>
    </citation>
    <scope>NUCLEOTIDE SEQUENCE</scope>
    <source>
        <strain evidence="8">CGMCC 1.15794</strain>
    </source>
</reference>
<keyword evidence="2 6" id="KW-0067">ATP-binding</keyword>
<comment type="caution">
    <text evidence="8">The sequence shown here is derived from an EMBL/GenBank/DDBJ whole genome shotgun (WGS) entry which is preliminary data.</text>
</comment>
<evidence type="ECO:0000256" key="5">
    <source>
        <dbReference type="ARBA" id="ARBA00023239"/>
    </source>
</evidence>
<dbReference type="CDD" id="cd01171">
    <property type="entry name" value="YXKO-related"/>
    <property type="match status" value="1"/>
</dbReference>
<dbReference type="EC" id="4.2.1.136" evidence="6"/>
<dbReference type="GO" id="GO:0046496">
    <property type="term" value="P:nicotinamide nucleotide metabolic process"/>
    <property type="evidence" value="ECO:0007669"/>
    <property type="project" value="UniProtKB-UniRule"/>
</dbReference>
<reference evidence="8" key="1">
    <citation type="journal article" date="2014" name="Int. J. Syst. Evol. Microbiol.">
        <title>Complete genome sequence of Corynebacterium casei LMG S-19264T (=DSM 44701T), isolated from a smear-ripened cheese.</title>
        <authorList>
            <consortium name="US DOE Joint Genome Institute (JGI-PGF)"/>
            <person name="Walter F."/>
            <person name="Albersmeier A."/>
            <person name="Kalinowski J."/>
            <person name="Ruckert C."/>
        </authorList>
    </citation>
    <scope>NUCLEOTIDE SEQUENCE</scope>
    <source>
        <strain evidence="8">CGMCC 1.15794</strain>
    </source>
</reference>
<dbReference type="Gene3D" id="3.40.1190.20">
    <property type="match status" value="1"/>
</dbReference>
<organism evidence="8 9">
    <name type="scientific">Microbacterium album</name>
    <dbReference type="NCBI Taxonomy" id="2053191"/>
    <lineage>
        <taxon>Bacteria</taxon>
        <taxon>Bacillati</taxon>
        <taxon>Actinomycetota</taxon>
        <taxon>Actinomycetes</taxon>
        <taxon>Micrococcales</taxon>
        <taxon>Microbacteriaceae</taxon>
        <taxon>Microbacterium</taxon>
    </lineage>
</organism>
<dbReference type="Proteomes" id="UP000657592">
    <property type="component" value="Unassembled WGS sequence"/>
</dbReference>
<feature type="binding site" evidence="6">
    <location>
        <position position="51"/>
    </location>
    <ligand>
        <name>(6S)-NADPHX</name>
        <dbReference type="ChEBI" id="CHEBI:64076"/>
    </ligand>
</feature>
<keyword evidence="1 6" id="KW-0547">Nucleotide-binding</keyword>
<evidence type="ECO:0000256" key="4">
    <source>
        <dbReference type="ARBA" id="ARBA00023027"/>
    </source>
</evidence>
<comment type="catalytic activity">
    <reaction evidence="6">
        <text>(6S)-NADPHX + ADP = AMP + phosphate + NADPH + H(+)</text>
        <dbReference type="Rhea" id="RHEA:32235"/>
        <dbReference type="ChEBI" id="CHEBI:15378"/>
        <dbReference type="ChEBI" id="CHEBI:43474"/>
        <dbReference type="ChEBI" id="CHEBI:57783"/>
        <dbReference type="ChEBI" id="CHEBI:64076"/>
        <dbReference type="ChEBI" id="CHEBI:456215"/>
        <dbReference type="ChEBI" id="CHEBI:456216"/>
        <dbReference type="EC" id="4.2.1.136"/>
    </reaction>
</comment>
<evidence type="ECO:0000313" key="9">
    <source>
        <dbReference type="Proteomes" id="UP000657592"/>
    </source>
</evidence>
<accession>A0A917IIG8</accession>
<dbReference type="InterPro" id="IPR000631">
    <property type="entry name" value="CARKD"/>
</dbReference>
<keyword evidence="4 6" id="KW-0520">NAD</keyword>
<keyword evidence="9" id="KW-1185">Reference proteome</keyword>
<evidence type="ECO:0000256" key="3">
    <source>
        <dbReference type="ARBA" id="ARBA00022857"/>
    </source>
</evidence>
<comment type="cofactor">
    <cofactor evidence="6">
        <name>Mg(2+)</name>
        <dbReference type="ChEBI" id="CHEBI:18420"/>
    </cofactor>
</comment>
<dbReference type="Pfam" id="PF01256">
    <property type="entry name" value="Carb_kinase"/>
    <property type="match status" value="1"/>
</dbReference>
<protein>
    <recommendedName>
        <fullName evidence="6">ADP-dependent (S)-NAD(P)H-hydrate dehydratase</fullName>
        <ecNumber evidence="6">4.2.1.136</ecNumber>
    </recommendedName>
    <alternativeName>
        <fullName evidence="6">ADP-dependent NAD(P)HX dehydratase</fullName>
    </alternativeName>
</protein>
<dbReference type="EMBL" id="BMJY01000012">
    <property type="protein sequence ID" value="GGH47625.1"/>
    <property type="molecule type" value="Genomic_DNA"/>
</dbReference>
<comment type="catalytic activity">
    <reaction evidence="6">
        <text>(6S)-NADHX + ADP = AMP + phosphate + NADH + H(+)</text>
        <dbReference type="Rhea" id="RHEA:32223"/>
        <dbReference type="ChEBI" id="CHEBI:15378"/>
        <dbReference type="ChEBI" id="CHEBI:43474"/>
        <dbReference type="ChEBI" id="CHEBI:57945"/>
        <dbReference type="ChEBI" id="CHEBI:64074"/>
        <dbReference type="ChEBI" id="CHEBI:456215"/>
        <dbReference type="ChEBI" id="CHEBI:456216"/>
        <dbReference type="EC" id="4.2.1.136"/>
    </reaction>
</comment>
<feature type="domain" description="YjeF C-terminal" evidence="7">
    <location>
        <begin position="16"/>
        <end position="313"/>
    </location>
</feature>
<dbReference type="InterPro" id="IPR017953">
    <property type="entry name" value="Carbohydrate_kinase_pred_CS"/>
</dbReference>
<comment type="similarity">
    <text evidence="6">Belongs to the NnrD/CARKD family.</text>
</comment>
<dbReference type="PROSITE" id="PS51383">
    <property type="entry name" value="YJEF_C_3"/>
    <property type="match status" value="1"/>
</dbReference>
<dbReference type="GO" id="GO:0052856">
    <property type="term" value="F:NAD(P)HX epimerase activity"/>
    <property type="evidence" value="ECO:0007669"/>
    <property type="project" value="TreeGrafter"/>
</dbReference>
<dbReference type="GO" id="GO:0005524">
    <property type="term" value="F:ATP binding"/>
    <property type="evidence" value="ECO:0007669"/>
    <property type="project" value="UniProtKB-KW"/>
</dbReference>
<evidence type="ECO:0000256" key="2">
    <source>
        <dbReference type="ARBA" id="ARBA00022840"/>
    </source>
</evidence>
<dbReference type="GO" id="GO:0110051">
    <property type="term" value="P:metabolite repair"/>
    <property type="evidence" value="ECO:0007669"/>
    <property type="project" value="TreeGrafter"/>
</dbReference>